<feature type="domain" description="C2H2-type" evidence="13">
    <location>
        <begin position="209"/>
        <end position="236"/>
    </location>
</feature>
<dbReference type="InterPro" id="IPR013087">
    <property type="entry name" value="Znf_C2H2_type"/>
</dbReference>
<evidence type="ECO:0000256" key="6">
    <source>
        <dbReference type="ARBA" id="ARBA00022771"/>
    </source>
</evidence>
<dbReference type="PANTHER" id="PTHR23235">
    <property type="entry name" value="KRUEPPEL-LIKE TRANSCRIPTION FACTOR"/>
    <property type="match status" value="1"/>
</dbReference>
<evidence type="ECO:0000256" key="2">
    <source>
        <dbReference type="ARBA" id="ARBA00004123"/>
    </source>
</evidence>
<protein>
    <recommendedName>
        <fullName evidence="13">C2H2-type domain-containing protein</fullName>
    </recommendedName>
</protein>
<comment type="subcellular location">
    <subcellularLocation>
        <location evidence="2">Nucleus</location>
    </subcellularLocation>
</comment>
<feature type="domain" description="C2H2-type" evidence="13">
    <location>
        <begin position="181"/>
        <end position="208"/>
    </location>
</feature>
<dbReference type="PROSITE" id="PS00028">
    <property type="entry name" value="ZINC_FINGER_C2H2_1"/>
    <property type="match status" value="4"/>
</dbReference>
<proteinExistence type="inferred from homology"/>
<evidence type="ECO:0000256" key="7">
    <source>
        <dbReference type="ARBA" id="ARBA00022833"/>
    </source>
</evidence>
<evidence type="ECO:0000256" key="3">
    <source>
        <dbReference type="ARBA" id="ARBA00006991"/>
    </source>
</evidence>
<evidence type="ECO:0000256" key="11">
    <source>
        <dbReference type="ARBA" id="ARBA00023242"/>
    </source>
</evidence>
<dbReference type="AlphaFoldDB" id="A0A0H5RAE1"/>
<dbReference type="EMBL" id="HACM01010601">
    <property type="protein sequence ID" value="CRZ11043.1"/>
    <property type="molecule type" value="Transcribed_RNA"/>
</dbReference>
<dbReference type="SUPFAM" id="SSF57667">
    <property type="entry name" value="beta-beta-alpha zinc fingers"/>
    <property type="match status" value="2"/>
</dbReference>
<dbReference type="GO" id="GO:0008270">
    <property type="term" value="F:zinc ion binding"/>
    <property type="evidence" value="ECO:0007669"/>
    <property type="project" value="UniProtKB-KW"/>
</dbReference>
<dbReference type="GO" id="GO:0000978">
    <property type="term" value="F:RNA polymerase II cis-regulatory region sequence-specific DNA binding"/>
    <property type="evidence" value="ECO:0007669"/>
    <property type="project" value="TreeGrafter"/>
</dbReference>
<feature type="domain" description="C2H2-type" evidence="13">
    <location>
        <begin position="237"/>
        <end position="264"/>
    </location>
</feature>
<name>A0A0H5RAE1_9EUKA</name>
<sequence length="310" mass="34389">MERYPLTGSPRAYSSSRPVSTIFTIRATRLCLAHHQTMCNTVRGSSSFDCRPTSSISFPTDNISSTIRPYVHKGRFVQIQPVQDPIYNILPAYSPMSETMTDMVTEGSIASSKSLLYLASLCSTLAEENNAHSAFTKVEGCKGSISALDTLSGAGTIFQRTLSKVFFSPIVDLVQSHSLGNQCQICGKEFSKNAHLTSHLRIHTGEKPFQCHDCGKQFTQKSTLNRHSRVHTGEKPFSCEICGKRFAQQSTLTSHTRTHTGERPYECLLCGKRFNKSGHLYRHARIVHREGCITPHEPGPTIEILATTFS</sequence>
<evidence type="ECO:0000313" key="14">
    <source>
        <dbReference type="EMBL" id="CRZ11043.1"/>
    </source>
</evidence>
<feature type="domain" description="C2H2-type" evidence="13">
    <location>
        <begin position="265"/>
        <end position="288"/>
    </location>
</feature>
<evidence type="ECO:0000256" key="9">
    <source>
        <dbReference type="ARBA" id="ARBA00023125"/>
    </source>
</evidence>
<dbReference type="FunFam" id="3.30.160.60:FF:001498">
    <property type="entry name" value="Zinc finger protein 404"/>
    <property type="match status" value="1"/>
</dbReference>
<evidence type="ECO:0000256" key="12">
    <source>
        <dbReference type="PROSITE-ProRule" id="PRU00042"/>
    </source>
</evidence>
<keyword evidence="4" id="KW-0479">Metal-binding</keyword>
<evidence type="ECO:0000256" key="1">
    <source>
        <dbReference type="ARBA" id="ARBA00003767"/>
    </source>
</evidence>
<accession>A0A0H5RAE1</accession>
<evidence type="ECO:0000256" key="8">
    <source>
        <dbReference type="ARBA" id="ARBA00023015"/>
    </source>
</evidence>
<comment type="similarity">
    <text evidence="3">Belongs to the krueppel C2H2-type zinc-finger protein family.</text>
</comment>
<dbReference type="InterPro" id="IPR041697">
    <property type="entry name" value="Znf-C2H2_11"/>
</dbReference>
<dbReference type="FunFam" id="3.30.160.60:FF:000176">
    <property type="entry name" value="zinc finger protein 70"/>
    <property type="match status" value="1"/>
</dbReference>
<dbReference type="FunFam" id="3.30.160.60:FF:000557">
    <property type="entry name" value="zinc finger and SCAN domain-containing protein 29"/>
    <property type="match status" value="1"/>
</dbReference>
<keyword evidence="11" id="KW-0539">Nucleus</keyword>
<dbReference type="InterPro" id="IPR036236">
    <property type="entry name" value="Znf_C2H2_sf"/>
</dbReference>
<organism evidence="14">
    <name type="scientific">Spongospora subterranea</name>
    <dbReference type="NCBI Taxonomy" id="70186"/>
    <lineage>
        <taxon>Eukaryota</taxon>
        <taxon>Sar</taxon>
        <taxon>Rhizaria</taxon>
        <taxon>Endomyxa</taxon>
        <taxon>Phytomyxea</taxon>
        <taxon>Plasmodiophorida</taxon>
        <taxon>Plasmodiophoridae</taxon>
        <taxon>Spongospora</taxon>
    </lineage>
</organism>
<dbReference type="PANTHER" id="PTHR23235:SF142">
    <property type="entry name" value="ZINC FINGER PROTEIN 384"/>
    <property type="match status" value="1"/>
</dbReference>
<keyword evidence="8" id="KW-0805">Transcription regulation</keyword>
<evidence type="ECO:0000256" key="5">
    <source>
        <dbReference type="ARBA" id="ARBA00022737"/>
    </source>
</evidence>
<keyword evidence="9" id="KW-0238">DNA-binding</keyword>
<evidence type="ECO:0000256" key="4">
    <source>
        <dbReference type="ARBA" id="ARBA00022723"/>
    </source>
</evidence>
<dbReference type="GO" id="GO:0000981">
    <property type="term" value="F:DNA-binding transcription factor activity, RNA polymerase II-specific"/>
    <property type="evidence" value="ECO:0007669"/>
    <property type="project" value="TreeGrafter"/>
</dbReference>
<dbReference type="SMART" id="SM00355">
    <property type="entry name" value="ZnF_C2H2"/>
    <property type="match status" value="4"/>
</dbReference>
<evidence type="ECO:0000259" key="13">
    <source>
        <dbReference type="PROSITE" id="PS50157"/>
    </source>
</evidence>
<keyword evidence="10" id="KW-0804">Transcription</keyword>
<dbReference type="PROSITE" id="PS50157">
    <property type="entry name" value="ZINC_FINGER_C2H2_2"/>
    <property type="match status" value="4"/>
</dbReference>
<reference evidence="14" key="1">
    <citation type="submission" date="2015-04" db="EMBL/GenBank/DDBJ databases">
        <title>The genome sequence of the plant pathogenic Rhizarian Plasmodiophora brassicae reveals insights in its biotrophic life cycle and the origin of chitin synthesis.</title>
        <authorList>
            <person name="Schwelm A."/>
            <person name="Fogelqvist J."/>
            <person name="Knaust A."/>
            <person name="Julke S."/>
            <person name="Lilja T."/>
            <person name="Dhandapani V."/>
            <person name="Bonilla-Rosso G."/>
            <person name="Karlsson M."/>
            <person name="Shevchenko A."/>
            <person name="Choi S.R."/>
            <person name="Kim H.G."/>
            <person name="Park J.Y."/>
            <person name="Lim Y.P."/>
            <person name="Ludwig-Muller J."/>
            <person name="Dixelius C."/>
        </authorList>
    </citation>
    <scope>NUCLEOTIDE SEQUENCE</scope>
    <source>
        <tissue evidence="14">Potato root galls</tissue>
    </source>
</reference>
<dbReference type="GO" id="GO:0005634">
    <property type="term" value="C:nucleus"/>
    <property type="evidence" value="ECO:0007669"/>
    <property type="project" value="UniProtKB-SubCell"/>
</dbReference>
<dbReference type="Pfam" id="PF16622">
    <property type="entry name" value="zf-C2H2_11"/>
    <property type="match status" value="1"/>
</dbReference>
<dbReference type="FunFam" id="3.30.160.60:FF:000966">
    <property type="entry name" value="ZFP90 zinc finger protein"/>
    <property type="match status" value="1"/>
</dbReference>
<dbReference type="Gene3D" id="3.30.160.60">
    <property type="entry name" value="Classic Zinc Finger"/>
    <property type="match status" value="4"/>
</dbReference>
<evidence type="ECO:0000256" key="10">
    <source>
        <dbReference type="ARBA" id="ARBA00023163"/>
    </source>
</evidence>
<keyword evidence="7" id="KW-0862">Zinc</keyword>
<dbReference type="Pfam" id="PF00096">
    <property type="entry name" value="zf-C2H2"/>
    <property type="match status" value="3"/>
</dbReference>
<keyword evidence="5" id="KW-0677">Repeat</keyword>
<comment type="function">
    <text evidence="1">May be involved in transcriptional regulation.</text>
</comment>
<keyword evidence="6 12" id="KW-0863">Zinc-finger</keyword>